<dbReference type="PANTHER" id="PTHR45749">
    <property type="match status" value="1"/>
</dbReference>
<accession>A0A1B6KEB1</accession>
<dbReference type="SUPFAM" id="SSF53098">
    <property type="entry name" value="Ribonuclease H-like"/>
    <property type="match status" value="1"/>
</dbReference>
<dbReference type="EMBL" id="GEBQ01030179">
    <property type="protein sequence ID" value="JAT09798.1"/>
    <property type="molecule type" value="Transcribed_RNA"/>
</dbReference>
<sequence>MSICCRYIHQSKIKEKFFGVVELQELTAESLAMKIKLFLESIGLELKNCVSLSYDGASIMSGRCNGLQSIIREMANNPCPYVHCHAHRLNLVLVDVAKNVKMVGGTMGLLEAIYAFQSCSMLRNELFNFYKETSTGNKVITVPQHSDTRWVAKYKGVQFFKDQLACVINALQKCGQSSKPKEAAEARGLLIQIKSFDVAFTLVSLEGILQIVNILSKQLQSSSIDVGKCLKLIRATIDQLQQLRTDTKFEEFIQETEELCKNCNIGKLESYKMTGNRLNSFGVLSIEKEASYELINHPDPVVDEFASKKDRRLQFVMK</sequence>
<name>A0A1B6KEB1_9HEMI</name>
<dbReference type="PANTHER" id="PTHR45749:SF37">
    <property type="entry name" value="OS05G0311600 PROTEIN"/>
    <property type="match status" value="1"/>
</dbReference>
<reference evidence="1" key="1">
    <citation type="submission" date="2015-11" db="EMBL/GenBank/DDBJ databases">
        <title>De novo transcriptome assembly of four potential Pierce s Disease insect vectors from Arizona vineyards.</title>
        <authorList>
            <person name="Tassone E.E."/>
        </authorList>
    </citation>
    <scope>NUCLEOTIDE SEQUENCE</scope>
</reference>
<dbReference type="InterPro" id="IPR012337">
    <property type="entry name" value="RNaseH-like_sf"/>
</dbReference>
<organism evidence="1">
    <name type="scientific">Graphocephala atropunctata</name>
    <dbReference type="NCBI Taxonomy" id="36148"/>
    <lineage>
        <taxon>Eukaryota</taxon>
        <taxon>Metazoa</taxon>
        <taxon>Ecdysozoa</taxon>
        <taxon>Arthropoda</taxon>
        <taxon>Hexapoda</taxon>
        <taxon>Insecta</taxon>
        <taxon>Pterygota</taxon>
        <taxon>Neoptera</taxon>
        <taxon>Paraneoptera</taxon>
        <taxon>Hemiptera</taxon>
        <taxon>Auchenorrhyncha</taxon>
        <taxon>Membracoidea</taxon>
        <taxon>Cicadellidae</taxon>
        <taxon>Cicadellinae</taxon>
        <taxon>Cicadellini</taxon>
        <taxon>Graphocephala</taxon>
    </lineage>
</organism>
<dbReference type="AlphaFoldDB" id="A0A1B6KEB1"/>
<proteinExistence type="predicted"/>
<gene>
    <name evidence="1" type="ORF">g.40385</name>
</gene>
<protein>
    <submittedName>
        <fullName evidence="1">Uncharacterized protein</fullName>
    </submittedName>
</protein>
<evidence type="ECO:0000313" key="1">
    <source>
        <dbReference type="EMBL" id="JAT09798.1"/>
    </source>
</evidence>